<evidence type="ECO:0000313" key="5">
    <source>
        <dbReference type="Proteomes" id="UP000321408"/>
    </source>
</evidence>
<evidence type="ECO:0000256" key="2">
    <source>
        <dbReference type="RuleBase" id="RU003616"/>
    </source>
</evidence>
<sequence>MTKSNYNPHRGGMHFAGGACGPKFDPNFMHMMMGKWQNYMPYDLEETKTEYIVTMPLPGLEVKDIEVSVRGSEILIEAKKEQQPIEGGVDQPIKLEKQASWILNRPVSVKIAVQSAIDPEKVKARLKLGVLKVNFTKLPKTTIDIDEE</sequence>
<dbReference type="AlphaFoldDB" id="A0A5B9DH19"/>
<dbReference type="KEGG" id="psyt:DSAG12_03844"/>
<proteinExistence type="inferred from homology"/>
<evidence type="ECO:0000256" key="1">
    <source>
        <dbReference type="PROSITE-ProRule" id="PRU00285"/>
    </source>
</evidence>
<dbReference type="Proteomes" id="UP000321408">
    <property type="component" value="Chromosome"/>
</dbReference>
<keyword evidence="5" id="KW-1185">Reference proteome</keyword>
<protein>
    <submittedName>
        <fullName evidence="4">Hsp20/alpha crystallin family protein</fullName>
    </submittedName>
</protein>
<reference evidence="4 5" key="2">
    <citation type="journal article" date="2024" name="Int. J. Syst. Evol. Microbiol.">
        <title>Promethearchaeum syntrophicum gen. nov., sp. nov., an anaerobic, obligately syntrophic archaeon, the first isolate of the lineage 'Asgard' archaea, and proposal of the new archaeal phylum Promethearchaeota phyl. nov. and kingdom Promethearchaeati regn. nov.</title>
        <authorList>
            <person name="Imachi H."/>
            <person name="Nobu M.K."/>
            <person name="Kato S."/>
            <person name="Takaki Y."/>
            <person name="Miyazaki M."/>
            <person name="Miyata M."/>
            <person name="Ogawara M."/>
            <person name="Saito Y."/>
            <person name="Sakai S."/>
            <person name="Tahara Y.O."/>
            <person name="Takano Y."/>
            <person name="Tasumi E."/>
            <person name="Uematsu K."/>
            <person name="Yoshimura T."/>
            <person name="Itoh T."/>
            <person name="Ohkuma M."/>
            <person name="Takai K."/>
        </authorList>
    </citation>
    <scope>NUCLEOTIDE SEQUENCE [LARGE SCALE GENOMIC DNA]</scope>
    <source>
        <strain evidence="4 5">MK-D1</strain>
    </source>
</reference>
<evidence type="ECO:0000259" key="3">
    <source>
        <dbReference type="PROSITE" id="PS01031"/>
    </source>
</evidence>
<feature type="domain" description="SHSP" evidence="3">
    <location>
        <begin position="33"/>
        <end position="148"/>
    </location>
</feature>
<name>A0A5B9DH19_9ARCH</name>
<comment type="similarity">
    <text evidence="1 2">Belongs to the small heat shock protein (HSP20) family.</text>
</comment>
<dbReference type="InterPro" id="IPR008978">
    <property type="entry name" value="HSP20-like_chaperone"/>
</dbReference>
<organism evidence="4 5">
    <name type="scientific">Promethearchaeum syntrophicum</name>
    <dbReference type="NCBI Taxonomy" id="2594042"/>
    <lineage>
        <taxon>Archaea</taxon>
        <taxon>Promethearchaeati</taxon>
        <taxon>Promethearchaeota</taxon>
        <taxon>Promethearchaeia</taxon>
        <taxon>Promethearchaeales</taxon>
        <taxon>Promethearchaeaceae</taxon>
        <taxon>Promethearchaeum</taxon>
    </lineage>
</organism>
<dbReference type="RefSeq" id="WP_147664885.1">
    <property type="nucleotide sequence ID" value="NZ_CP042905.2"/>
</dbReference>
<dbReference type="InterPro" id="IPR002068">
    <property type="entry name" value="A-crystallin/Hsp20_dom"/>
</dbReference>
<dbReference type="SUPFAM" id="SSF49764">
    <property type="entry name" value="HSP20-like chaperones"/>
    <property type="match status" value="1"/>
</dbReference>
<dbReference type="Pfam" id="PF00011">
    <property type="entry name" value="HSP20"/>
    <property type="match status" value="1"/>
</dbReference>
<gene>
    <name evidence="4" type="ORF">DSAG12_03844</name>
</gene>
<dbReference type="Gene3D" id="2.60.40.790">
    <property type="match status" value="1"/>
</dbReference>
<reference evidence="4 5" key="1">
    <citation type="journal article" date="2020" name="Nature">
        <title>Isolation of an archaeon at the prokaryote-eukaryote interface.</title>
        <authorList>
            <person name="Imachi H."/>
            <person name="Nobu M.K."/>
            <person name="Nakahara N."/>
            <person name="Morono Y."/>
            <person name="Ogawara M."/>
            <person name="Takaki Y."/>
            <person name="Takano Y."/>
            <person name="Uematsu K."/>
            <person name="Ikuta T."/>
            <person name="Ito M."/>
            <person name="Matsui Y."/>
            <person name="Miyazaki M."/>
            <person name="Murata K."/>
            <person name="Saito Y."/>
            <person name="Sakai S."/>
            <person name="Song C."/>
            <person name="Tasumi E."/>
            <person name="Yamanaka Y."/>
            <person name="Yamaguchi T."/>
            <person name="Kamagata Y."/>
            <person name="Tamaki H."/>
            <person name="Takai K."/>
        </authorList>
    </citation>
    <scope>NUCLEOTIDE SEQUENCE [LARGE SCALE GENOMIC DNA]</scope>
    <source>
        <strain evidence="4 5">MK-D1</strain>
    </source>
</reference>
<dbReference type="CDD" id="cd06464">
    <property type="entry name" value="ACD_sHsps-like"/>
    <property type="match status" value="1"/>
</dbReference>
<evidence type="ECO:0000313" key="4">
    <source>
        <dbReference type="EMBL" id="QEE18006.1"/>
    </source>
</evidence>
<dbReference type="GeneID" id="41331811"/>
<accession>A0A5B9DH19</accession>
<dbReference type="PROSITE" id="PS01031">
    <property type="entry name" value="SHSP"/>
    <property type="match status" value="1"/>
</dbReference>
<dbReference type="EMBL" id="CP042905">
    <property type="protein sequence ID" value="QEE18006.1"/>
    <property type="molecule type" value="Genomic_DNA"/>
</dbReference>